<dbReference type="eggNOG" id="KOG4068">
    <property type="taxonomic scope" value="Eukaryota"/>
</dbReference>
<dbReference type="STRING" id="45351.A7RRM9"/>
<name>A7RRM9_NEMVE</name>
<dbReference type="Gene3D" id="1.10.10.10">
    <property type="entry name" value="Winged helix-like DNA-binding domain superfamily/Winged helix DNA-binding domain"/>
    <property type="match status" value="1"/>
</dbReference>
<evidence type="ECO:0000256" key="3">
    <source>
        <dbReference type="ARBA" id="ARBA00017934"/>
    </source>
</evidence>
<evidence type="ECO:0000256" key="7">
    <source>
        <dbReference type="ARBA" id="ARBA00030094"/>
    </source>
</evidence>
<dbReference type="InterPro" id="IPR036390">
    <property type="entry name" value="WH_DNA-bd_sf"/>
</dbReference>
<dbReference type="EMBL" id="DS469532">
    <property type="protein sequence ID" value="EDO45855.1"/>
    <property type="molecule type" value="Genomic_DNA"/>
</dbReference>
<organism evidence="8 9">
    <name type="scientific">Nematostella vectensis</name>
    <name type="common">Starlet sea anemone</name>
    <dbReference type="NCBI Taxonomy" id="45351"/>
    <lineage>
        <taxon>Eukaryota</taxon>
        <taxon>Metazoa</taxon>
        <taxon>Cnidaria</taxon>
        <taxon>Anthozoa</taxon>
        <taxon>Hexacorallia</taxon>
        <taxon>Actiniaria</taxon>
        <taxon>Edwardsiidae</taxon>
        <taxon>Nematostella</taxon>
    </lineage>
</organism>
<dbReference type="GO" id="GO:0005198">
    <property type="term" value="F:structural molecule activity"/>
    <property type="evidence" value="ECO:0000318"/>
    <property type="project" value="GO_Central"/>
</dbReference>
<dbReference type="FunFam" id="1.10.10.10:FF:000141">
    <property type="entry name" value="vacuolar protein-sorting-associated protein 25"/>
    <property type="match status" value="1"/>
</dbReference>
<gene>
    <name evidence="8" type="ORF">NEMVEDRAFT_v1g161954</name>
</gene>
<comment type="similarity">
    <text evidence="2">Belongs to the VPS25 family.</text>
</comment>
<dbReference type="InParanoid" id="A7RRM9"/>
<keyword evidence="5" id="KW-0963">Cytoplasm</keyword>
<dbReference type="PANTHER" id="PTHR13149:SF0">
    <property type="entry name" value="VACUOLAR PROTEIN-SORTING-ASSOCIATED PROTEIN 25"/>
    <property type="match status" value="1"/>
</dbReference>
<dbReference type="InterPro" id="IPR036388">
    <property type="entry name" value="WH-like_DNA-bd_sf"/>
</dbReference>
<evidence type="ECO:0000256" key="2">
    <source>
        <dbReference type="ARBA" id="ARBA00009674"/>
    </source>
</evidence>
<dbReference type="GO" id="GO:0043328">
    <property type="term" value="P:protein transport to vacuole involved in ubiquitin-dependent protein catabolic process via the multivesicular body sorting pathway"/>
    <property type="evidence" value="ECO:0000318"/>
    <property type="project" value="GO_Central"/>
</dbReference>
<keyword evidence="9" id="KW-1185">Reference proteome</keyword>
<evidence type="ECO:0000256" key="5">
    <source>
        <dbReference type="ARBA" id="ARBA00022490"/>
    </source>
</evidence>
<evidence type="ECO:0000256" key="6">
    <source>
        <dbReference type="ARBA" id="ARBA00022927"/>
    </source>
</evidence>
<keyword evidence="4" id="KW-0813">Transport</keyword>
<dbReference type="SUPFAM" id="SSF46785">
    <property type="entry name" value="Winged helix' DNA-binding domain"/>
    <property type="match status" value="2"/>
</dbReference>
<comment type="subcellular location">
    <subcellularLocation>
        <location evidence="1">Cytoplasm</location>
    </subcellularLocation>
</comment>
<dbReference type="Pfam" id="PF05871">
    <property type="entry name" value="ESCRT-II"/>
    <property type="match status" value="1"/>
</dbReference>
<dbReference type="HOGENOM" id="CLU_087657_1_2_1"/>
<dbReference type="OrthoDB" id="245150at2759"/>
<protein>
    <recommendedName>
        <fullName evidence="3">Vacuolar protein-sorting-associated protein 25</fullName>
    </recommendedName>
    <alternativeName>
        <fullName evidence="7">ESCRT-II complex subunit VPS25</fullName>
    </alternativeName>
</protein>
<dbReference type="GO" id="GO:0000814">
    <property type="term" value="C:ESCRT II complex"/>
    <property type="evidence" value="ECO:0000318"/>
    <property type="project" value="GO_Central"/>
</dbReference>
<dbReference type="InterPro" id="IPR008570">
    <property type="entry name" value="ESCRT-II_cplx_Vps25-sub"/>
</dbReference>
<evidence type="ECO:0000313" key="9">
    <source>
        <dbReference type="Proteomes" id="UP000001593"/>
    </source>
</evidence>
<dbReference type="Gene3D" id="1.10.10.570">
    <property type="entry name" value="Winged helix' DNA-binding domain. Chain C. Domain 1"/>
    <property type="match status" value="1"/>
</dbReference>
<dbReference type="KEGG" id="nve:5517865"/>
<dbReference type="PhylomeDB" id="A7RRM9"/>
<accession>A7RRM9</accession>
<dbReference type="GO" id="GO:0016236">
    <property type="term" value="P:macroautophagy"/>
    <property type="evidence" value="ECO:0007669"/>
    <property type="project" value="UniProtKB-ARBA"/>
</dbReference>
<dbReference type="Proteomes" id="UP000001593">
    <property type="component" value="Unassembled WGS sequence"/>
</dbReference>
<proteinExistence type="inferred from homology"/>
<dbReference type="InterPro" id="IPR014041">
    <property type="entry name" value="ESCRT-II_cplx_Vps25-sub_N"/>
</dbReference>
<evidence type="ECO:0000313" key="8">
    <source>
        <dbReference type="EMBL" id="EDO45855.1"/>
    </source>
</evidence>
<dbReference type="AlphaFoldDB" id="A7RRM9"/>
<reference evidence="8 9" key="1">
    <citation type="journal article" date="2007" name="Science">
        <title>Sea anemone genome reveals ancestral eumetazoan gene repertoire and genomic organization.</title>
        <authorList>
            <person name="Putnam N.H."/>
            <person name="Srivastava M."/>
            <person name="Hellsten U."/>
            <person name="Dirks B."/>
            <person name="Chapman J."/>
            <person name="Salamov A."/>
            <person name="Terry A."/>
            <person name="Shapiro H."/>
            <person name="Lindquist E."/>
            <person name="Kapitonov V.V."/>
            <person name="Jurka J."/>
            <person name="Genikhovich G."/>
            <person name="Grigoriev I.V."/>
            <person name="Lucas S.M."/>
            <person name="Steele R.E."/>
            <person name="Finnerty J.R."/>
            <person name="Technau U."/>
            <person name="Martindale M.Q."/>
            <person name="Rokhsar D.S."/>
        </authorList>
    </citation>
    <scope>NUCLEOTIDE SEQUENCE [LARGE SCALE GENOMIC DNA]</scope>
    <source>
        <strain evidence="9">CH2 X CH6</strain>
    </source>
</reference>
<evidence type="ECO:0000256" key="4">
    <source>
        <dbReference type="ARBA" id="ARBA00022448"/>
    </source>
</evidence>
<sequence>MAAFEWPWQYTFPPFFTLQPNLDTRRKQLDAWCDLVLTYYKQRKAYSMDVTEAQTCDLFYNKSIERKLSLEGINAVLEELRKKGNLEWEDKKKQRCYIMWRTPEEWANIIFKWVQDNGMTDTVCTLYELMAGDDTAKEAFYGIDMWMLKKSLLVLEAKGKAQMFEAPDSSDESGLGVKFYN</sequence>
<dbReference type="OMA" id="TRCLIMW"/>
<keyword evidence="6" id="KW-0653">Protein transport</keyword>
<dbReference type="PANTHER" id="PTHR13149">
    <property type="entry name" value="VACUOLAR PROTEIN SORTING-ASSOCIATED PROTEIN VPS25"/>
    <property type="match status" value="1"/>
</dbReference>
<dbReference type="FunFam" id="1.10.10.570:FF:000001">
    <property type="entry name" value="vacuolar protein-sorting-associated protein 25"/>
    <property type="match status" value="1"/>
</dbReference>
<dbReference type="GO" id="GO:0042803">
    <property type="term" value="F:protein homodimerization activity"/>
    <property type="evidence" value="ECO:0000318"/>
    <property type="project" value="GO_Central"/>
</dbReference>
<evidence type="ECO:0000256" key="1">
    <source>
        <dbReference type="ARBA" id="ARBA00004496"/>
    </source>
</evidence>